<dbReference type="InterPro" id="IPR017143">
    <property type="entry name" value="UCP037225"/>
</dbReference>
<dbReference type="EMBL" id="CP000749">
    <property type="protein sequence ID" value="ABR72143.1"/>
    <property type="molecule type" value="Genomic_DNA"/>
</dbReference>
<dbReference type="KEGG" id="mmw:Mmwyl1_3237"/>
<organism evidence="1">
    <name type="scientific">Marinomonas sp. (strain MWYL1)</name>
    <dbReference type="NCBI Taxonomy" id="400668"/>
    <lineage>
        <taxon>Bacteria</taxon>
        <taxon>Pseudomonadati</taxon>
        <taxon>Pseudomonadota</taxon>
        <taxon>Gammaproteobacteria</taxon>
        <taxon>Oceanospirillales</taxon>
        <taxon>Oceanospirillaceae</taxon>
        <taxon>Marinomonas</taxon>
    </lineage>
</organism>
<protein>
    <recommendedName>
        <fullName evidence="2">CPXCG motif-containing cysteine-rich protein</fullName>
    </recommendedName>
</protein>
<reference evidence="1" key="1">
    <citation type="submission" date="2007-06" db="EMBL/GenBank/DDBJ databases">
        <title>Complete sequence of Marinomonas sp. MWYL1.</title>
        <authorList>
            <consortium name="US DOE Joint Genome Institute"/>
            <person name="Copeland A."/>
            <person name="Lucas S."/>
            <person name="Lapidus A."/>
            <person name="Barry K."/>
            <person name="Glavina del Rio T."/>
            <person name="Dalin E."/>
            <person name="Tice H."/>
            <person name="Pitluck S."/>
            <person name="Kiss H."/>
            <person name="Brettin T."/>
            <person name="Bruce D."/>
            <person name="Detter J.C."/>
            <person name="Han C."/>
            <person name="Schmutz J."/>
            <person name="Larimer F."/>
            <person name="Land M."/>
            <person name="Hauser L."/>
            <person name="Kyrpides N."/>
            <person name="Kim E."/>
            <person name="Johnston A.W.B."/>
            <person name="Todd J.D."/>
            <person name="Rogers R."/>
            <person name="Wexler M."/>
            <person name="Bond P.L."/>
            <person name="Li Y."/>
            <person name="Richardson P."/>
        </authorList>
    </citation>
    <scope>NUCLEOTIDE SEQUENCE [LARGE SCALE GENOMIC DNA]</scope>
    <source>
        <strain evidence="1">MWYL1</strain>
    </source>
</reference>
<dbReference type="eggNOG" id="ENOG5033AIZ">
    <property type="taxonomic scope" value="Bacteria"/>
</dbReference>
<evidence type="ECO:0000313" key="1">
    <source>
        <dbReference type="EMBL" id="ABR72143.1"/>
    </source>
</evidence>
<sequence length="67" mass="7630">MQMSELIEQDISCPYCGESIEVVIEVLDESQEYIEDCQVCCRPIVFNIDTAFDDSTSVSVHSENETY</sequence>
<dbReference type="Pfam" id="PF14255">
    <property type="entry name" value="Zn_ribbon_21"/>
    <property type="match status" value="1"/>
</dbReference>
<evidence type="ECO:0008006" key="2">
    <source>
        <dbReference type="Google" id="ProtNLM"/>
    </source>
</evidence>
<dbReference type="InterPro" id="IPR025990">
    <property type="entry name" value="zinc_ribbon_bacterial"/>
</dbReference>
<proteinExistence type="predicted"/>
<dbReference type="STRING" id="400668.Mmwyl1_3237"/>
<accession>A6W0B4</accession>
<dbReference type="PIRSF" id="PIRSF037225">
    <property type="entry name" value="UCP037225"/>
    <property type="match status" value="1"/>
</dbReference>
<dbReference type="HOGENOM" id="CLU_189936_1_0_6"/>
<name>A6W0B4_MARMS</name>
<dbReference type="AlphaFoldDB" id="A6W0B4"/>
<gene>
    <name evidence="1" type="ordered locus">Mmwyl1_3237</name>
</gene>